<proteinExistence type="predicted"/>
<feature type="region of interest" description="Disordered" evidence="1">
    <location>
        <begin position="1"/>
        <end position="49"/>
    </location>
</feature>
<sequence length="363" mass="41106">MTAESLHAEPVNIDTRPLPVIMADDPTQEPPDPGQSRILGGQPDSSNTQQGIVLKMHGQSYFLPWTVSKSWESVEPQILKIYARETKRLKNLPSDTNDGTANQMSLYDLILDSSYQKDHGLIFMSDLWEDTVLPGSHVTVKFWEVQRTSPTWKTDRTTLTHGPVSSDHNTILMERDETTITHGPVSSDHDTILMDSEESIISHGPASEHNTILMDCDEVYAVTKSNSPTKANATHSVLKTDWHHHQQPLDNKGNPLCFELRRQERAFNLSPFPPAVISGTPPTKPSWDWKEPNEPRTIAIQGSYFDASSFTVQLFTTFDAYDDSIRKNDKIANESSEISERADNKPPWYWLYDRFQAMSTCFD</sequence>
<reference evidence="2 3" key="1">
    <citation type="submission" date="2024-04" db="EMBL/GenBank/DDBJ databases">
        <title>Phyllosticta paracitricarpa is synonymous to the EU quarantine fungus P. citricarpa based on phylogenomic analyses.</title>
        <authorList>
            <consortium name="Lawrence Berkeley National Laboratory"/>
            <person name="Van Ingen-Buijs V.A."/>
            <person name="Van Westerhoven A.C."/>
            <person name="Haridas S."/>
            <person name="Skiadas P."/>
            <person name="Martin F."/>
            <person name="Groenewald J.Z."/>
            <person name="Crous P.W."/>
            <person name="Seidl M.F."/>
        </authorList>
    </citation>
    <scope>NUCLEOTIDE SEQUENCE [LARGE SCALE GENOMIC DNA]</scope>
    <source>
        <strain evidence="2 3">CBS 123374</strain>
    </source>
</reference>
<gene>
    <name evidence="2" type="ORF">HDK90DRAFT_252242</name>
</gene>
<protein>
    <submittedName>
        <fullName evidence="2">Uncharacterized protein</fullName>
    </submittedName>
</protein>
<evidence type="ECO:0000313" key="3">
    <source>
        <dbReference type="Proteomes" id="UP001492380"/>
    </source>
</evidence>
<dbReference type="Proteomes" id="UP001492380">
    <property type="component" value="Unassembled WGS sequence"/>
</dbReference>
<organism evidence="2 3">
    <name type="scientific">Phyllosticta capitalensis</name>
    <dbReference type="NCBI Taxonomy" id="121624"/>
    <lineage>
        <taxon>Eukaryota</taxon>
        <taxon>Fungi</taxon>
        <taxon>Dikarya</taxon>
        <taxon>Ascomycota</taxon>
        <taxon>Pezizomycotina</taxon>
        <taxon>Dothideomycetes</taxon>
        <taxon>Dothideomycetes incertae sedis</taxon>
        <taxon>Botryosphaeriales</taxon>
        <taxon>Phyllostictaceae</taxon>
        <taxon>Phyllosticta</taxon>
    </lineage>
</organism>
<evidence type="ECO:0000313" key="2">
    <source>
        <dbReference type="EMBL" id="KAK8235638.1"/>
    </source>
</evidence>
<evidence type="ECO:0000256" key="1">
    <source>
        <dbReference type="SAM" id="MobiDB-lite"/>
    </source>
</evidence>
<accession>A0ABR1YQB6</accession>
<name>A0ABR1YQB6_9PEZI</name>
<keyword evidence="3" id="KW-1185">Reference proteome</keyword>
<dbReference type="EMBL" id="JBBWRZ010000005">
    <property type="protein sequence ID" value="KAK8235638.1"/>
    <property type="molecule type" value="Genomic_DNA"/>
</dbReference>
<comment type="caution">
    <text evidence="2">The sequence shown here is derived from an EMBL/GenBank/DDBJ whole genome shotgun (WGS) entry which is preliminary data.</text>
</comment>